<organism evidence="4 5">
    <name type="scientific">Prolixibacter bellariivorans</name>
    <dbReference type="NCBI Taxonomy" id="314319"/>
    <lineage>
        <taxon>Bacteria</taxon>
        <taxon>Pseudomonadati</taxon>
        <taxon>Bacteroidota</taxon>
        <taxon>Bacteroidia</taxon>
        <taxon>Marinilabiliales</taxon>
        <taxon>Prolixibacteraceae</taxon>
        <taxon>Prolixibacter</taxon>
    </lineage>
</organism>
<reference evidence="4 5" key="1">
    <citation type="submission" date="2019-10" db="EMBL/GenBank/DDBJ databases">
        <title>Prolixibacter strains distinguished by the presence of nitrate reductase genes were adept at nitrate-dependent anaerobic corrosion of metallic iron and carbon steel.</title>
        <authorList>
            <person name="Iino T."/>
            <person name="Shono N."/>
            <person name="Ito K."/>
            <person name="Nakamura R."/>
            <person name="Sueoka K."/>
            <person name="Harayama S."/>
            <person name="Ohkuma M."/>
        </authorList>
    </citation>
    <scope>NUCLEOTIDE SEQUENCE [LARGE SCALE GENOMIC DNA]</scope>
    <source>
        <strain evidence="4 5">JCM 13498</strain>
    </source>
</reference>
<dbReference type="Proteomes" id="UP000391834">
    <property type="component" value="Unassembled WGS sequence"/>
</dbReference>
<dbReference type="SUPFAM" id="SSF46548">
    <property type="entry name" value="alpha-helical ferredoxin"/>
    <property type="match status" value="1"/>
</dbReference>
<dbReference type="GO" id="GO:0051536">
    <property type="term" value="F:iron-sulfur cluster binding"/>
    <property type="evidence" value="ECO:0007669"/>
    <property type="project" value="UniProtKB-KW"/>
</dbReference>
<dbReference type="PANTHER" id="PTHR42827">
    <property type="entry name" value="IRON-SULFUR CLUSTER-BINDING PROTEIN-RELATED"/>
    <property type="match status" value="1"/>
</dbReference>
<dbReference type="PANTHER" id="PTHR42827:SF1">
    <property type="entry name" value="IRON-SULFUR CLUSTER-BINDING PROTEIN"/>
    <property type="match status" value="1"/>
</dbReference>
<evidence type="ECO:0000313" key="5">
    <source>
        <dbReference type="Proteomes" id="UP000391834"/>
    </source>
</evidence>
<dbReference type="AlphaFoldDB" id="A0A5M4B1K4"/>
<protein>
    <submittedName>
        <fullName evidence="4">Iron-sulfur-binding protein</fullName>
    </submittedName>
</protein>
<keyword evidence="2" id="KW-0408">Iron</keyword>
<dbReference type="InterPro" id="IPR017900">
    <property type="entry name" value="4Fe4S_Fe_S_CS"/>
</dbReference>
<dbReference type="RefSeq" id="WP_051568990.1">
    <property type="nucleotide sequence ID" value="NZ_BLAX01000001.1"/>
</dbReference>
<keyword evidence="3" id="KW-0411">Iron-sulfur</keyword>
<evidence type="ECO:0000256" key="2">
    <source>
        <dbReference type="ARBA" id="ARBA00023004"/>
    </source>
</evidence>
<keyword evidence="1" id="KW-0479">Metal-binding</keyword>
<evidence type="ECO:0000256" key="1">
    <source>
        <dbReference type="ARBA" id="ARBA00022723"/>
    </source>
</evidence>
<evidence type="ECO:0000256" key="3">
    <source>
        <dbReference type="ARBA" id="ARBA00023014"/>
    </source>
</evidence>
<dbReference type="PROSITE" id="PS00198">
    <property type="entry name" value="4FE4S_FER_1"/>
    <property type="match status" value="1"/>
</dbReference>
<sequence length="233" mass="26387">MSIQTELTEQLNRYSVDFIRFVDVSALPEEQNKGFPYAILFGIALTPEYIQEITNQPDYIQQKIKREAIHRDEFHLKERKTDRLADELADFLTQKGFTAYSQSEENLAQTGSYNEAIQQTSLPHKTIAHLAGMGWMGKHDLLVTPEYGSAVSMCTVLTDAPLETVLYSPEESMCGECQVCVDVCVPGALKGKTWNIKTSRDEIVDIAHCTTCLRCLVMCPWTQRYAQRPVAVR</sequence>
<dbReference type="GO" id="GO:0046872">
    <property type="term" value="F:metal ion binding"/>
    <property type="evidence" value="ECO:0007669"/>
    <property type="project" value="UniProtKB-KW"/>
</dbReference>
<dbReference type="OrthoDB" id="9815745at2"/>
<keyword evidence="5" id="KW-1185">Reference proteome</keyword>
<dbReference type="Gene3D" id="3.30.70.20">
    <property type="match status" value="1"/>
</dbReference>
<name>A0A5M4B1K4_9BACT</name>
<proteinExistence type="predicted"/>
<gene>
    <name evidence="4" type="ORF">PbJCM13498_29050</name>
</gene>
<accession>A0A5M4B1K4</accession>
<dbReference type="EMBL" id="BLAX01000001">
    <property type="protein sequence ID" value="GET34042.1"/>
    <property type="molecule type" value="Genomic_DNA"/>
</dbReference>
<comment type="caution">
    <text evidence="4">The sequence shown here is derived from an EMBL/GenBank/DDBJ whole genome shotgun (WGS) entry which is preliminary data.</text>
</comment>
<evidence type="ECO:0000313" key="4">
    <source>
        <dbReference type="EMBL" id="GET34042.1"/>
    </source>
</evidence>